<protein>
    <submittedName>
        <fullName evidence="4">Nuclear transport factor 2 family protein</fullName>
    </submittedName>
</protein>
<dbReference type="SUPFAM" id="SSF54427">
    <property type="entry name" value="NTF2-like"/>
    <property type="match status" value="2"/>
</dbReference>
<evidence type="ECO:0000313" key="4">
    <source>
        <dbReference type="EMBL" id="MBJ7536060.1"/>
    </source>
</evidence>
<organism evidence="4 5">
    <name type="scientific">Marinomonas transparens</name>
    <dbReference type="NCBI Taxonomy" id="2795388"/>
    <lineage>
        <taxon>Bacteria</taxon>
        <taxon>Pseudomonadati</taxon>
        <taxon>Pseudomonadota</taxon>
        <taxon>Gammaproteobacteria</taxon>
        <taxon>Oceanospirillales</taxon>
        <taxon>Oceanospirillaceae</taxon>
        <taxon>Marinomonas</taxon>
    </lineage>
</organism>
<feature type="chain" id="PRO_5036820018" evidence="2">
    <location>
        <begin position="21"/>
        <end position="291"/>
    </location>
</feature>
<dbReference type="InterPro" id="IPR037401">
    <property type="entry name" value="SnoaL-like"/>
</dbReference>
<dbReference type="AlphaFoldDB" id="A0A934JRG1"/>
<evidence type="ECO:0000313" key="5">
    <source>
        <dbReference type="Proteomes" id="UP000628710"/>
    </source>
</evidence>
<gene>
    <name evidence="4" type="ORF">I8J31_00055</name>
</gene>
<dbReference type="EMBL" id="JAEMNX010000001">
    <property type="protein sequence ID" value="MBJ7536060.1"/>
    <property type="molecule type" value="Genomic_DNA"/>
</dbReference>
<dbReference type="Pfam" id="PF12680">
    <property type="entry name" value="SnoaL_2"/>
    <property type="match status" value="1"/>
</dbReference>
<feature type="signal peptide" evidence="2">
    <location>
        <begin position="1"/>
        <end position="20"/>
    </location>
</feature>
<evidence type="ECO:0000256" key="1">
    <source>
        <dbReference type="SAM" id="MobiDB-lite"/>
    </source>
</evidence>
<accession>A0A934JRG1</accession>
<evidence type="ECO:0000256" key="2">
    <source>
        <dbReference type="SAM" id="SignalP"/>
    </source>
</evidence>
<evidence type="ECO:0000259" key="3">
    <source>
        <dbReference type="Pfam" id="PF12680"/>
    </source>
</evidence>
<comment type="caution">
    <text evidence="4">The sequence shown here is derived from an EMBL/GenBank/DDBJ whole genome shotgun (WGS) entry which is preliminary data.</text>
</comment>
<keyword evidence="5" id="KW-1185">Reference proteome</keyword>
<dbReference type="InterPro" id="IPR032710">
    <property type="entry name" value="NTF2-like_dom_sf"/>
</dbReference>
<feature type="domain" description="SnoaL-like" evidence="3">
    <location>
        <begin position="51"/>
        <end position="125"/>
    </location>
</feature>
<feature type="region of interest" description="Disordered" evidence="1">
    <location>
        <begin position="128"/>
        <end position="147"/>
    </location>
</feature>
<name>A0A934JRG1_9GAMM</name>
<dbReference type="RefSeq" id="WP_199466146.1">
    <property type="nucleotide sequence ID" value="NZ_JAEMNX010000001.1"/>
</dbReference>
<dbReference type="Gene3D" id="3.10.450.50">
    <property type="match status" value="2"/>
</dbReference>
<feature type="compositionally biased region" description="Polar residues" evidence="1">
    <location>
        <begin position="129"/>
        <end position="147"/>
    </location>
</feature>
<proteinExistence type="predicted"/>
<sequence>MKHHLISAAVVIGVALSGCATTGTPQLSNKEKAIEVMNNLGTADRSSLDYISDKTYIQHNLGVASGKAGLYGFLDKFPTIAKDEDGTVVRAFQDGDYVVTHSYVKAFNSAVFDVFRFEDGLIVEHWDNNQKPANKPNPSGHTMTDGATQITDLDKTQQNKILIKNLIQDVFLEGQFNKITQYISQETYTQHNPSIADGLKGLTDAFAGMAAQGQTVRYEKIHAILGEGNFVLVISGGEINGEPTAFYDLFRVANGKAVEHWDVLKTIPSKDKQMNVNGKFNFPASAMNLSK</sequence>
<dbReference type="Proteomes" id="UP000628710">
    <property type="component" value="Unassembled WGS sequence"/>
</dbReference>
<reference evidence="4" key="1">
    <citation type="submission" date="2020-12" db="EMBL/GenBank/DDBJ databases">
        <title>Marinomonas arctica sp. nov., a psychrotolerant bacterium isolated from the Arctic.</title>
        <authorList>
            <person name="Zhang Y."/>
        </authorList>
    </citation>
    <scope>NUCLEOTIDE SEQUENCE</scope>
    <source>
        <strain evidence="4">C1424</strain>
    </source>
</reference>
<keyword evidence="2" id="KW-0732">Signal</keyword>
<dbReference type="PROSITE" id="PS51257">
    <property type="entry name" value="PROKAR_LIPOPROTEIN"/>
    <property type="match status" value="1"/>
</dbReference>